<evidence type="ECO:0000256" key="3">
    <source>
        <dbReference type="PROSITE-ProRule" id="PRU00023"/>
    </source>
</evidence>
<dbReference type="Proteomes" id="UP001146120">
    <property type="component" value="Unassembled WGS sequence"/>
</dbReference>
<gene>
    <name evidence="5" type="ORF">N0F65_008168</name>
</gene>
<organism evidence="5 6">
    <name type="scientific">Lagenidium giganteum</name>
    <dbReference type="NCBI Taxonomy" id="4803"/>
    <lineage>
        <taxon>Eukaryota</taxon>
        <taxon>Sar</taxon>
        <taxon>Stramenopiles</taxon>
        <taxon>Oomycota</taxon>
        <taxon>Peronosporomycetes</taxon>
        <taxon>Pythiales</taxon>
        <taxon>Pythiaceae</taxon>
    </lineage>
</organism>
<feature type="repeat" description="ANK" evidence="3">
    <location>
        <begin position="219"/>
        <end position="251"/>
    </location>
</feature>
<feature type="region of interest" description="Disordered" evidence="4">
    <location>
        <begin position="100"/>
        <end position="146"/>
    </location>
</feature>
<evidence type="ECO:0000256" key="4">
    <source>
        <dbReference type="SAM" id="MobiDB-lite"/>
    </source>
</evidence>
<evidence type="ECO:0000313" key="6">
    <source>
        <dbReference type="Proteomes" id="UP001146120"/>
    </source>
</evidence>
<reference evidence="5" key="1">
    <citation type="submission" date="2022-11" db="EMBL/GenBank/DDBJ databases">
        <authorList>
            <person name="Morgan W.R."/>
            <person name="Tartar A."/>
        </authorList>
    </citation>
    <scope>NUCLEOTIDE SEQUENCE</scope>
    <source>
        <strain evidence="5">ARSEF 373</strain>
    </source>
</reference>
<evidence type="ECO:0000256" key="2">
    <source>
        <dbReference type="ARBA" id="ARBA00023043"/>
    </source>
</evidence>
<comment type="caution">
    <text evidence="5">The sequence shown here is derived from an EMBL/GenBank/DDBJ whole genome shotgun (WGS) entry which is preliminary data.</text>
</comment>
<dbReference type="PANTHER" id="PTHR24198:SF165">
    <property type="entry name" value="ANKYRIN REPEAT-CONTAINING PROTEIN-RELATED"/>
    <property type="match status" value="1"/>
</dbReference>
<name>A0AAV2YN26_9STRA</name>
<sequence>MTEQARPSTAKRERYSERRAWSGGDAQALTATPEGYTVADYALARDILRSNCRRELARQRSKIAFGEHTIALEQTFRTDPGRARVRLDDDTAVVVRQVTAETSRSAPEEGSFHTPPTVGSARSSTAPLTSSLKKTSSTKKSVSFGDRSPKAKRLACHGTLDITTATDVASMREANDSGPRITSPIHAACYKGDYLVLKHLLSYYFGQESDKLVNSLCACGMTPLQVACEQGHARIVKLLLRCRADPNKRGKKRHRSCITMACMSRNRELLDLLLAHGAVVDEEALITSCSQGHGDMVELMTTYRQKRSLSLDLRSQFLHKRAPLPEIEAAIMNKAAAVAITYEHPEMVGALLGDGKSTISKRRVAECAVDAAQHGNYKLLRVLIKQYDHELVANAKDSNTQGTLLHHVVPLSCMNSVVLLIRLGVDVNARDARGITPLYIACARGYTSIVRVLLHAGALCAAMGPNDETPLHIAAQENHYGCVELLLSHGKAPVDALTLDHCTALHLACQRGNTRVAECLLDHGADVDAQTTCCESALVKASRMSHAQTVKLLLARNAKPVEHDSVSAVETSSSREEPESELDSKSSSRPPAVGVQVKSNTHASLKRWFRTVIKKQHD</sequence>
<keyword evidence="2 3" id="KW-0040">ANK repeat</keyword>
<dbReference type="Gene3D" id="1.25.40.20">
    <property type="entry name" value="Ankyrin repeat-containing domain"/>
    <property type="match status" value="3"/>
</dbReference>
<dbReference type="Pfam" id="PF12796">
    <property type="entry name" value="Ank_2"/>
    <property type="match status" value="3"/>
</dbReference>
<feature type="compositionally biased region" description="Basic and acidic residues" evidence="4">
    <location>
        <begin position="573"/>
        <end position="586"/>
    </location>
</feature>
<feature type="repeat" description="ANK" evidence="3">
    <location>
        <begin position="433"/>
        <end position="458"/>
    </location>
</feature>
<feature type="compositionally biased region" description="Low complexity" evidence="4">
    <location>
        <begin position="123"/>
        <end position="143"/>
    </location>
</feature>
<keyword evidence="6" id="KW-1185">Reference proteome</keyword>
<reference evidence="5" key="2">
    <citation type="journal article" date="2023" name="Microbiol Resour">
        <title>Decontamination and Annotation of the Draft Genome Sequence of the Oomycete Lagenidium giganteum ARSEF 373.</title>
        <authorList>
            <person name="Morgan W.R."/>
            <person name="Tartar A."/>
        </authorList>
    </citation>
    <scope>NUCLEOTIDE SEQUENCE</scope>
    <source>
        <strain evidence="5">ARSEF 373</strain>
    </source>
</reference>
<dbReference type="InterPro" id="IPR002110">
    <property type="entry name" value="Ankyrin_rpt"/>
</dbReference>
<dbReference type="SUPFAM" id="SSF48403">
    <property type="entry name" value="Ankyrin repeat"/>
    <property type="match status" value="1"/>
</dbReference>
<dbReference type="PROSITE" id="PS50297">
    <property type="entry name" value="ANK_REP_REGION"/>
    <property type="match status" value="4"/>
</dbReference>
<evidence type="ECO:0008006" key="7">
    <source>
        <dbReference type="Google" id="ProtNLM"/>
    </source>
</evidence>
<dbReference type="SMART" id="SM00248">
    <property type="entry name" value="ANK"/>
    <property type="match status" value="7"/>
</dbReference>
<feature type="repeat" description="ANK" evidence="3">
    <location>
        <begin position="466"/>
        <end position="490"/>
    </location>
</feature>
<dbReference type="PRINTS" id="PR01415">
    <property type="entry name" value="ANKYRIN"/>
</dbReference>
<feature type="compositionally biased region" description="Basic and acidic residues" evidence="4">
    <location>
        <begin position="10"/>
        <end position="20"/>
    </location>
</feature>
<feature type="repeat" description="ANK" evidence="3">
    <location>
        <begin position="500"/>
        <end position="532"/>
    </location>
</feature>
<dbReference type="PROSITE" id="PS50088">
    <property type="entry name" value="ANK_REPEAT"/>
    <property type="match status" value="4"/>
</dbReference>
<feature type="region of interest" description="Disordered" evidence="4">
    <location>
        <begin position="1"/>
        <end position="26"/>
    </location>
</feature>
<dbReference type="InterPro" id="IPR036770">
    <property type="entry name" value="Ankyrin_rpt-contain_sf"/>
</dbReference>
<keyword evidence="1" id="KW-0677">Repeat</keyword>
<proteinExistence type="predicted"/>
<accession>A0AAV2YN26</accession>
<evidence type="ECO:0000313" key="5">
    <source>
        <dbReference type="EMBL" id="DAZ94866.1"/>
    </source>
</evidence>
<protein>
    <recommendedName>
        <fullName evidence="7">Ankyrin repeat protein</fullName>
    </recommendedName>
</protein>
<dbReference type="PANTHER" id="PTHR24198">
    <property type="entry name" value="ANKYRIN REPEAT AND PROTEIN KINASE DOMAIN-CONTAINING PROTEIN"/>
    <property type="match status" value="1"/>
</dbReference>
<dbReference type="AlphaFoldDB" id="A0AAV2YN26"/>
<dbReference type="EMBL" id="DAKRPA010000229">
    <property type="protein sequence ID" value="DAZ94866.1"/>
    <property type="molecule type" value="Genomic_DNA"/>
</dbReference>
<evidence type="ECO:0000256" key="1">
    <source>
        <dbReference type="ARBA" id="ARBA00022737"/>
    </source>
</evidence>
<feature type="region of interest" description="Disordered" evidence="4">
    <location>
        <begin position="563"/>
        <end position="601"/>
    </location>
</feature>